<evidence type="ECO:0000313" key="7">
    <source>
        <dbReference type="WBParaSite" id="ACRNAN_scaffold3432.g7763.t1"/>
    </source>
</evidence>
<keyword evidence="2 4" id="KW-0378">Hydrolase</keyword>
<evidence type="ECO:0000256" key="2">
    <source>
        <dbReference type="ARBA" id="ARBA00022801"/>
    </source>
</evidence>
<reference evidence="7" key="1">
    <citation type="submission" date="2022-11" db="UniProtKB">
        <authorList>
            <consortium name="WormBaseParasite"/>
        </authorList>
    </citation>
    <scope>IDENTIFICATION</scope>
</reference>
<evidence type="ECO:0000256" key="1">
    <source>
        <dbReference type="ARBA" id="ARBA00008834"/>
    </source>
</evidence>
<keyword evidence="5" id="KW-0812">Transmembrane</keyword>
<evidence type="ECO:0000256" key="5">
    <source>
        <dbReference type="SAM" id="Phobius"/>
    </source>
</evidence>
<dbReference type="Pfam" id="PF00295">
    <property type="entry name" value="Glyco_hydro_28"/>
    <property type="match status" value="1"/>
</dbReference>
<dbReference type="InterPro" id="IPR011050">
    <property type="entry name" value="Pectin_lyase_fold/virulence"/>
</dbReference>
<dbReference type="Proteomes" id="UP000887540">
    <property type="component" value="Unplaced"/>
</dbReference>
<proteinExistence type="inferred from homology"/>
<accession>A0A914DP51</accession>
<dbReference type="SMART" id="SM00710">
    <property type="entry name" value="PbH1"/>
    <property type="match status" value="4"/>
</dbReference>
<name>A0A914DP51_9BILA</name>
<dbReference type="SUPFAM" id="SSF51126">
    <property type="entry name" value="Pectin lyase-like"/>
    <property type="match status" value="1"/>
</dbReference>
<protein>
    <submittedName>
        <fullName evidence="7">Polygalacturonase</fullName>
    </submittedName>
</protein>
<evidence type="ECO:0000313" key="6">
    <source>
        <dbReference type="Proteomes" id="UP000887540"/>
    </source>
</evidence>
<keyword evidence="5" id="KW-1133">Transmembrane helix</keyword>
<evidence type="ECO:0000256" key="4">
    <source>
        <dbReference type="RuleBase" id="RU361169"/>
    </source>
</evidence>
<dbReference type="Gene3D" id="2.160.20.10">
    <property type="entry name" value="Single-stranded right-handed beta-helix, Pectin lyase-like"/>
    <property type="match status" value="1"/>
</dbReference>
<dbReference type="AlphaFoldDB" id="A0A914DP51"/>
<dbReference type="PANTHER" id="PTHR31339:SF9">
    <property type="entry name" value="PLASMIN AND FIBRONECTIN-BINDING PROTEIN A"/>
    <property type="match status" value="1"/>
</dbReference>
<organism evidence="6 7">
    <name type="scientific">Acrobeloides nanus</name>
    <dbReference type="NCBI Taxonomy" id="290746"/>
    <lineage>
        <taxon>Eukaryota</taxon>
        <taxon>Metazoa</taxon>
        <taxon>Ecdysozoa</taxon>
        <taxon>Nematoda</taxon>
        <taxon>Chromadorea</taxon>
        <taxon>Rhabditida</taxon>
        <taxon>Tylenchina</taxon>
        <taxon>Cephalobomorpha</taxon>
        <taxon>Cephaloboidea</taxon>
        <taxon>Cephalobidae</taxon>
        <taxon>Acrobeloides</taxon>
    </lineage>
</organism>
<feature type="transmembrane region" description="Helical" evidence="5">
    <location>
        <begin position="52"/>
        <end position="76"/>
    </location>
</feature>
<dbReference type="InterPro" id="IPR006626">
    <property type="entry name" value="PbH1"/>
</dbReference>
<feature type="transmembrane region" description="Helical" evidence="5">
    <location>
        <begin position="6"/>
        <end position="26"/>
    </location>
</feature>
<dbReference type="InterPro" id="IPR012334">
    <property type="entry name" value="Pectin_lyas_fold"/>
</dbReference>
<dbReference type="InterPro" id="IPR051801">
    <property type="entry name" value="GH28_Enzymes"/>
</dbReference>
<keyword evidence="6" id="KW-1185">Reference proteome</keyword>
<keyword evidence="5" id="KW-0472">Membrane</keyword>
<dbReference type="InterPro" id="IPR000743">
    <property type="entry name" value="Glyco_hydro_28"/>
</dbReference>
<dbReference type="GO" id="GO:0005975">
    <property type="term" value="P:carbohydrate metabolic process"/>
    <property type="evidence" value="ECO:0007669"/>
    <property type="project" value="InterPro"/>
</dbReference>
<dbReference type="GO" id="GO:0004650">
    <property type="term" value="F:polygalacturonase activity"/>
    <property type="evidence" value="ECO:0007669"/>
    <property type="project" value="InterPro"/>
</dbReference>
<comment type="similarity">
    <text evidence="1 4">Belongs to the glycosyl hydrolase 28 family.</text>
</comment>
<dbReference type="WBParaSite" id="ACRNAN_scaffold3432.g7763.t1">
    <property type="protein sequence ID" value="ACRNAN_scaffold3432.g7763.t1"/>
    <property type="gene ID" value="ACRNAN_scaffold3432.g7763"/>
</dbReference>
<sequence length="376" mass="41529">MYWWVQTYAEFVLAMLCFLFNMATFYKSVRINKTRVNPNDQVEANKRVLERLFLIQNFGDLATFFILFIPNIIYAVGCQYDRWHCIAVHVYIQLVRTQDYHVLNYGAVGDGKQDDTVAVRSTFSAAANGGFNVSSNIIIDIRGTILGSTNTTLYQWNSAYWHPLILASNVQNVTMTGGGLIDGNGSIWWKCARTNNSLPPCENKSRPNLFYVGNGKNITIMNVTFKNSPGSGITFETIENGYIGNISILAPSSGDQNDPSINTDAIDIWRSVNVLVENSYISVGDVAFALESSYDIPNQNITIRNMTIGNSHGLALGSFQNGGNQNILFENIIINGSDKLDTGPNIISAPGRGGKIPCCATIVEKLVTYVILVRIC</sequence>
<keyword evidence="3 4" id="KW-0326">Glycosidase</keyword>
<dbReference type="PANTHER" id="PTHR31339">
    <property type="entry name" value="PECTIN LYASE-RELATED"/>
    <property type="match status" value="1"/>
</dbReference>
<evidence type="ECO:0000256" key="3">
    <source>
        <dbReference type="ARBA" id="ARBA00023295"/>
    </source>
</evidence>